<dbReference type="GO" id="GO:0005886">
    <property type="term" value="C:plasma membrane"/>
    <property type="evidence" value="ECO:0007669"/>
    <property type="project" value="UniProtKB-SubCell"/>
</dbReference>
<keyword evidence="1" id="KW-0812">Transmembrane</keyword>
<feature type="transmembrane region" description="Helical" evidence="1">
    <location>
        <begin position="162"/>
        <end position="182"/>
    </location>
</feature>
<reference evidence="2 3" key="1">
    <citation type="submission" date="2016-10" db="EMBL/GenBank/DDBJ databases">
        <authorList>
            <person name="de Groot N.N."/>
        </authorList>
    </citation>
    <scope>NUCLEOTIDE SEQUENCE [LARGE SCALE GENOMIC DNA]</scope>
    <source>
        <strain evidence="2 3">CGMCC 1.5058</strain>
    </source>
</reference>
<feature type="transmembrane region" description="Helical" evidence="1">
    <location>
        <begin position="75"/>
        <end position="96"/>
    </location>
</feature>
<dbReference type="EMBL" id="FNDZ01000010">
    <property type="protein sequence ID" value="SDJ23780.1"/>
    <property type="molecule type" value="Genomic_DNA"/>
</dbReference>
<keyword evidence="1" id="KW-0472">Membrane</keyword>
<evidence type="ECO:0000313" key="2">
    <source>
        <dbReference type="EMBL" id="SDJ23780.1"/>
    </source>
</evidence>
<feature type="transmembrane region" description="Helical" evidence="1">
    <location>
        <begin position="189"/>
        <end position="209"/>
    </location>
</feature>
<dbReference type="Pfam" id="PF12679">
    <property type="entry name" value="ABC2_membrane_2"/>
    <property type="match status" value="1"/>
</dbReference>
<name>A0A1G8S550_9CLOT</name>
<organism evidence="2 3">
    <name type="scientific">Proteiniclasticum ruminis</name>
    <dbReference type="NCBI Taxonomy" id="398199"/>
    <lineage>
        <taxon>Bacteria</taxon>
        <taxon>Bacillati</taxon>
        <taxon>Bacillota</taxon>
        <taxon>Clostridia</taxon>
        <taxon>Eubacteriales</taxon>
        <taxon>Clostridiaceae</taxon>
        <taxon>Proteiniclasticum</taxon>
    </lineage>
</organism>
<sequence>MNLFKKELKFERLFFFYWTAGLSLTVFLSMMAYPIMKDTGQDFTVFLEAMPKALLVLFGMNGLSISNALEFHGIIYFYVVFGGILYAVTLGNRLAAKEELLKTGEFLLVKPLKRSSILFYKALASIFLLSFLVLLLHGTTLLSFYLYANEEFSHLVLLKESFTLWLLMLLYFALGFFFAASLKEERKSSGISMGITLGTFILGLFYDLWDSPALLRPWTPFRYFPVKDLLEETSLPFLYIALLVLLLGGLLTAAFHFFQKRDLRM</sequence>
<dbReference type="Proteomes" id="UP000183255">
    <property type="component" value="Unassembled WGS sequence"/>
</dbReference>
<feature type="transmembrane region" description="Helical" evidence="1">
    <location>
        <begin position="15"/>
        <end position="33"/>
    </location>
</feature>
<dbReference type="GO" id="GO:0140359">
    <property type="term" value="F:ABC-type transporter activity"/>
    <property type="evidence" value="ECO:0007669"/>
    <property type="project" value="InterPro"/>
</dbReference>
<proteinExistence type="predicted"/>
<dbReference type="AlphaFoldDB" id="A0A1G8S550"/>
<protein>
    <submittedName>
        <fullName evidence="2">ABC-2 family transporter protein</fullName>
    </submittedName>
</protein>
<evidence type="ECO:0000313" key="3">
    <source>
        <dbReference type="Proteomes" id="UP000183255"/>
    </source>
</evidence>
<dbReference type="RefSeq" id="WP_031577399.1">
    <property type="nucleotide sequence ID" value="NZ_FNDZ01000010.1"/>
</dbReference>
<feature type="transmembrane region" description="Helical" evidence="1">
    <location>
        <begin position="237"/>
        <end position="258"/>
    </location>
</feature>
<accession>A0A1G8S550</accession>
<keyword evidence="1" id="KW-1133">Transmembrane helix</keyword>
<gene>
    <name evidence="2" type="ORF">SAMN05421804_11050</name>
</gene>
<evidence type="ECO:0000256" key="1">
    <source>
        <dbReference type="SAM" id="Phobius"/>
    </source>
</evidence>
<feature type="transmembrane region" description="Helical" evidence="1">
    <location>
        <begin position="117"/>
        <end position="142"/>
    </location>
</feature>